<evidence type="ECO:0000313" key="1">
    <source>
        <dbReference type="EMBL" id="RWW91862.1"/>
    </source>
</evidence>
<dbReference type="Proteomes" id="UP000287527">
    <property type="component" value="Unassembled WGS sequence"/>
</dbReference>
<dbReference type="AlphaFoldDB" id="A0A3S3S778"/>
<organism evidence="1 2">
    <name type="scientific">Flavobacterium cerinum</name>
    <dbReference type="NCBI Taxonomy" id="2502784"/>
    <lineage>
        <taxon>Bacteria</taxon>
        <taxon>Pseudomonadati</taxon>
        <taxon>Bacteroidota</taxon>
        <taxon>Flavobacteriia</taxon>
        <taxon>Flavobacteriales</taxon>
        <taxon>Flavobacteriaceae</taxon>
        <taxon>Flavobacterium</taxon>
    </lineage>
</organism>
<reference evidence="1 2" key="1">
    <citation type="submission" date="2019-01" db="EMBL/GenBank/DDBJ databases">
        <title>Flavobacterium sp. nov.,isolated from freshwater.</title>
        <authorList>
            <person name="Zhang R."/>
            <person name="Du Z.-J."/>
        </authorList>
    </citation>
    <scope>NUCLEOTIDE SEQUENCE [LARGE SCALE GENOMIC DNA]</scope>
    <source>
        <strain evidence="1 2">1E403</strain>
    </source>
</reference>
<keyword evidence="2" id="KW-1185">Reference proteome</keyword>
<accession>A0A3S3S778</accession>
<protein>
    <recommendedName>
        <fullName evidence="3">Late control protein</fullName>
    </recommendedName>
</protein>
<name>A0A3S3S778_9FLAO</name>
<sequence length="331" mass="37723">MNFLYYNMTCHVTIGNVQFDRVNSIHIERSIKQPTDTAKIIIPREYNSVIVNGNVDSFARKNITEYIKVGDAVTISLGYDGNNEEEFLGVVSSIGADVPLEIECENDMWHLKRTSFTKAFTNLKLLDLLRYIAPGYQYNVIDNVSLGKFTISTASAYKVLEELRTNYGLHSYFKNKVLTVGFMIDVKPIVSHPININRNVRANESNELKFIKKQDLNILLRGISINRKGKRLKYDFGDKNGAIRTLHYTDKTIDELKNLTEKTYKSLSFDGYRGKIPTWGLPRTKPGDGFDITDPNYVNSERAGKYLIEAVTIDFNANDGFKRENTLGMKL</sequence>
<proteinExistence type="predicted"/>
<dbReference type="SUPFAM" id="SSF69279">
    <property type="entry name" value="Phage tail proteins"/>
    <property type="match status" value="1"/>
</dbReference>
<dbReference type="RefSeq" id="WP_128391314.1">
    <property type="nucleotide sequence ID" value="NZ_SBII01000016.1"/>
</dbReference>
<gene>
    <name evidence="1" type="ORF">EPI11_17625</name>
</gene>
<evidence type="ECO:0008006" key="3">
    <source>
        <dbReference type="Google" id="ProtNLM"/>
    </source>
</evidence>
<evidence type="ECO:0000313" key="2">
    <source>
        <dbReference type="Proteomes" id="UP000287527"/>
    </source>
</evidence>
<dbReference type="OrthoDB" id="1065075at2"/>
<dbReference type="EMBL" id="SBII01000016">
    <property type="protein sequence ID" value="RWW91862.1"/>
    <property type="molecule type" value="Genomic_DNA"/>
</dbReference>
<comment type="caution">
    <text evidence="1">The sequence shown here is derived from an EMBL/GenBank/DDBJ whole genome shotgun (WGS) entry which is preliminary data.</text>
</comment>